<evidence type="ECO:0000256" key="1">
    <source>
        <dbReference type="ARBA" id="ARBA00022679"/>
    </source>
</evidence>
<name>A0A7W3TH25_9ACTN</name>
<dbReference type="GO" id="GO:0005737">
    <property type="term" value="C:cytoplasm"/>
    <property type="evidence" value="ECO:0007669"/>
    <property type="project" value="TreeGrafter"/>
</dbReference>
<dbReference type="PANTHER" id="PTHR43792:SF8">
    <property type="entry name" value="[RIBOSOMAL PROTEIN US5]-ALANINE N-ACETYLTRANSFERASE"/>
    <property type="match status" value="1"/>
</dbReference>
<evidence type="ECO:0000313" key="6">
    <source>
        <dbReference type="EMBL" id="MBB0246704.1"/>
    </source>
</evidence>
<dbReference type="SUPFAM" id="SSF55729">
    <property type="entry name" value="Acyl-CoA N-acyltransferases (Nat)"/>
    <property type="match status" value="1"/>
</dbReference>
<dbReference type="PANTHER" id="PTHR43792">
    <property type="entry name" value="GNAT FAMILY, PUTATIVE (AFU_ORTHOLOGUE AFUA_3G00765)-RELATED-RELATED"/>
    <property type="match status" value="1"/>
</dbReference>
<sequence length="248" mass="28074">MNHHWPVELVDGDVVLRPIRQRDHRAWREVNHRNREWLRPWEATVPPPPPGHLAPRRPTFRQMVRHLRSEAHAGRMFPFVVEYRGRLVGQLTVAGVAWGSMCSAHIGYWIDREVAGRGVMPTAVALVTDFCFRAVGLHRLEICIRPENGPSRRVVEKLGYREEGLRPRYLHIDGDWRDHLIFALTSEEAPESLLEEWRERPAGRCVPESGAPAAGDAGREDARAVGRTVPPPAEEAGKPGFGFPAPQK</sequence>
<comment type="similarity">
    <text evidence="3">Belongs to the acetyltransferase family. RimJ subfamily.</text>
</comment>
<dbReference type="GO" id="GO:0008999">
    <property type="term" value="F:protein-N-terminal-alanine acetyltransferase activity"/>
    <property type="evidence" value="ECO:0007669"/>
    <property type="project" value="TreeGrafter"/>
</dbReference>
<dbReference type="Pfam" id="PF13302">
    <property type="entry name" value="Acetyltransf_3"/>
    <property type="match status" value="1"/>
</dbReference>
<organism evidence="6 7">
    <name type="scientific">Streptomyces alkaliphilus</name>
    <dbReference type="NCBI Taxonomy" id="1472722"/>
    <lineage>
        <taxon>Bacteria</taxon>
        <taxon>Bacillati</taxon>
        <taxon>Actinomycetota</taxon>
        <taxon>Actinomycetes</taxon>
        <taxon>Kitasatosporales</taxon>
        <taxon>Streptomycetaceae</taxon>
        <taxon>Streptomyces</taxon>
    </lineage>
</organism>
<evidence type="ECO:0000256" key="4">
    <source>
        <dbReference type="SAM" id="MobiDB-lite"/>
    </source>
</evidence>
<keyword evidence="1 6" id="KW-0808">Transferase</keyword>
<dbReference type="RefSeq" id="WP_182607995.1">
    <property type="nucleotide sequence ID" value="NZ_VKHT01001056.1"/>
</dbReference>
<keyword evidence="7" id="KW-1185">Reference proteome</keyword>
<dbReference type="Gene3D" id="3.40.630.30">
    <property type="match status" value="1"/>
</dbReference>
<dbReference type="InterPro" id="IPR016181">
    <property type="entry name" value="Acyl_CoA_acyltransferase"/>
</dbReference>
<dbReference type="InterPro" id="IPR000182">
    <property type="entry name" value="GNAT_dom"/>
</dbReference>
<gene>
    <name evidence="6" type="ORF">FNQ90_21945</name>
</gene>
<dbReference type="InterPro" id="IPR051531">
    <property type="entry name" value="N-acetyltransferase"/>
</dbReference>
<accession>A0A7W3TH25</accession>
<dbReference type="PROSITE" id="PS51186">
    <property type="entry name" value="GNAT"/>
    <property type="match status" value="1"/>
</dbReference>
<feature type="domain" description="N-acetyltransferase" evidence="5">
    <location>
        <begin position="14"/>
        <end position="187"/>
    </location>
</feature>
<feature type="region of interest" description="Disordered" evidence="4">
    <location>
        <begin position="204"/>
        <end position="248"/>
    </location>
</feature>
<reference evidence="7" key="1">
    <citation type="submission" date="2019-10" db="EMBL/GenBank/DDBJ databases">
        <title>Streptomyces sp. nov., a novel actinobacterium isolated from alkaline environment.</title>
        <authorList>
            <person name="Golinska P."/>
        </authorList>
    </citation>
    <scope>NUCLEOTIDE SEQUENCE [LARGE SCALE GENOMIC DNA]</scope>
    <source>
        <strain evidence="7">DSM 42118</strain>
    </source>
</reference>
<keyword evidence="2" id="KW-0012">Acyltransferase</keyword>
<protein>
    <submittedName>
        <fullName evidence="6">GNAT family N-acetyltransferase</fullName>
    </submittedName>
</protein>
<dbReference type="EMBL" id="VKHT01001056">
    <property type="protein sequence ID" value="MBB0246704.1"/>
    <property type="molecule type" value="Genomic_DNA"/>
</dbReference>
<dbReference type="Proteomes" id="UP000538929">
    <property type="component" value="Unassembled WGS sequence"/>
</dbReference>
<evidence type="ECO:0000313" key="7">
    <source>
        <dbReference type="Proteomes" id="UP000538929"/>
    </source>
</evidence>
<proteinExistence type="inferred from homology"/>
<evidence type="ECO:0000259" key="5">
    <source>
        <dbReference type="PROSITE" id="PS51186"/>
    </source>
</evidence>
<comment type="caution">
    <text evidence="6">The sequence shown here is derived from an EMBL/GenBank/DDBJ whole genome shotgun (WGS) entry which is preliminary data.</text>
</comment>
<evidence type="ECO:0000256" key="3">
    <source>
        <dbReference type="ARBA" id="ARBA00038502"/>
    </source>
</evidence>
<evidence type="ECO:0000256" key="2">
    <source>
        <dbReference type="ARBA" id="ARBA00023315"/>
    </source>
</evidence>
<dbReference type="AlphaFoldDB" id="A0A7W3TH25"/>